<keyword evidence="5" id="KW-1133">Transmembrane helix</keyword>
<proteinExistence type="inferred from homology"/>
<dbReference type="PROSITE" id="PS00659">
    <property type="entry name" value="GLYCOSYL_HYDROL_F5"/>
    <property type="match status" value="1"/>
</dbReference>
<dbReference type="Gene3D" id="3.20.20.80">
    <property type="entry name" value="Glycosidases"/>
    <property type="match status" value="1"/>
</dbReference>
<dbReference type="PANTHER" id="PTHR12631:SF10">
    <property type="entry name" value="BETA-XYLOSIDASE-LIKE PROTEIN-RELATED"/>
    <property type="match status" value="1"/>
</dbReference>
<dbReference type="InterPro" id="IPR049166">
    <property type="entry name" value="GH39_cat"/>
</dbReference>
<keyword evidence="5" id="KW-0472">Membrane</keyword>
<keyword evidence="3" id="KW-0326">Glycosidase</keyword>
<protein>
    <recommendedName>
        <fullName evidence="6">Glycosyl hydrolases family 39 N-terminal catalytic domain-containing protein</fullName>
    </recommendedName>
</protein>
<dbReference type="GO" id="GO:0004553">
    <property type="term" value="F:hydrolase activity, hydrolyzing O-glycosyl compounds"/>
    <property type="evidence" value="ECO:0007669"/>
    <property type="project" value="InterPro"/>
</dbReference>
<dbReference type="Proteomes" id="UP000034539">
    <property type="component" value="Unassembled WGS sequence"/>
</dbReference>
<dbReference type="EMBL" id="LBXN01000041">
    <property type="protein sequence ID" value="KKR32508.1"/>
    <property type="molecule type" value="Genomic_DNA"/>
</dbReference>
<comment type="similarity">
    <text evidence="1">Belongs to the glycosyl hydrolase 39 family.</text>
</comment>
<dbReference type="PANTHER" id="PTHR12631">
    <property type="entry name" value="ALPHA-L-IDURONIDASE"/>
    <property type="match status" value="1"/>
</dbReference>
<feature type="transmembrane region" description="Helical" evidence="5">
    <location>
        <begin position="12"/>
        <end position="30"/>
    </location>
</feature>
<keyword evidence="2" id="KW-0378">Hydrolase</keyword>
<evidence type="ECO:0000256" key="2">
    <source>
        <dbReference type="ARBA" id="ARBA00022801"/>
    </source>
</evidence>
<dbReference type="InterPro" id="IPR000514">
    <property type="entry name" value="Glyco_hydro_39"/>
</dbReference>
<dbReference type="AlphaFoldDB" id="A0A0G0PX74"/>
<evidence type="ECO:0000313" key="8">
    <source>
        <dbReference type="Proteomes" id="UP000034539"/>
    </source>
</evidence>
<dbReference type="PRINTS" id="PR00745">
    <property type="entry name" value="GLHYDRLASE39"/>
</dbReference>
<dbReference type="GO" id="GO:0005975">
    <property type="term" value="P:carbohydrate metabolic process"/>
    <property type="evidence" value="ECO:0007669"/>
    <property type="project" value="InterPro"/>
</dbReference>
<feature type="active site" description="Proton donor" evidence="4">
    <location>
        <position position="187"/>
    </location>
</feature>
<organism evidence="7 8">
    <name type="scientific">Candidatus Gottesmanbacteria bacterium GW2011_GWC2_39_8</name>
    <dbReference type="NCBI Taxonomy" id="1618450"/>
    <lineage>
        <taxon>Bacteria</taxon>
        <taxon>Candidatus Gottesmaniibacteriota</taxon>
    </lineage>
</organism>
<feature type="domain" description="Glycosyl hydrolases family 39 N-terminal catalytic" evidence="6">
    <location>
        <begin position="91"/>
        <end position="376"/>
    </location>
</feature>
<dbReference type="InterPro" id="IPR018087">
    <property type="entry name" value="Glyco_hydro_5_CS"/>
</dbReference>
<dbReference type="Pfam" id="PF01229">
    <property type="entry name" value="Glyco_hydro_39"/>
    <property type="match status" value="1"/>
</dbReference>
<evidence type="ECO:0000256" key="5">
    <source>
        <dbReference type="SAM" id="Phobius"/>
    </source>
</evidence>
<dbReference type="SUPFAM" id="SSF51445">
    <property type="entry name" value="(Trans)glycosidases"/>
    <property type="match status" value="1"/>
</dbReference>
<reference evidence="7 8" key="1">
    <citation type="journal article" date="2015" name="Nature">
        <title>rRNA introns, odd ribosomes, and small enigmatic genomes across a large radiation of phyla.</title>
        <authorList>
            <person name="Brown C.T."/>
            <person name="Hug L.A."/>
            <person name="Thomas B.C."/>
            <person name="Sharon I."/>
            <person name="Castelle C.J."/>
            <person name="Singh A."/>
            <person name="Wilkins M.J."/>
            <person name="Williams K.H."/>
            <person name="Banfield J.F."/>
        </authorList>
    </citation>
    <scope>NUCLEOTIDE SEQUENCE [LARGE SCALE GENOMIC DNA]</scope>
</reference>
<dbReference type="InterPro" id="IPR051923">
    <property type="entry name" value="Glycosyl_Hydrolase_39"/>
</dbReference>
<gene>
    <name evidence="7" type="ORF">UT63_C0041G0003</name>
</gene>
<keyword evidence="5" id="KW-0812">Transmembrane</keyword>
<evidence type="ECO:0000256" key="1">
    <source>
        <dbReference type="ARBA" id="ARBA00008875"/>
    </source>
</evidence>
<name>A0A0G0PX74_9BACT</name>
<evidence type="ECO:0000259" key="6">
    <source>
        <dbReference type="Pfam" id="PF01229"/>
    </source>
</evidence>
<dbReference type="InterPro" id="IPR017853">
    <property type="entry name" value="GH"/>
</dbReference>
<evidence type="ECO:0000256" key="4">
    <source>
        <dbReference type="PIRSR" id="PIRSR600514-1"/>
    </source>
</evidence>
<sequence length="632" mass="71256">MNLFFKRHILQLFFILISLFSLPFIIKLSLSVQKYLSRASGTNANIYVNSKADKGILKTPWKAYAQGGEESGGMMLQSVLSEVSGLKPKLIRIDHIYDMYDVVTKDENSISMNFSKLDSFVEAIRSTGASPFFSISYMPTALSSGGDVTSQPLDWNDWETVVKETIEHYSGKSGMNLNNIYYEIWNEPDLFGNWKIGGDKDYRLLYHHSVNGASKALGTNQFFIGGPATTSPYSNWFNGLLQYVSDNNIRLDFLSWHRYSTDTQKYSDDIKILEASLDNFPGFKSIPLFITEWGIDSENNPYYDNKVSAAHTVSVIRTLLNKIDFAFSFELKDGPSPKGEKYWGRWGILTHEKTGVEKKPRYRAFELLNKMSGTQIGLMGEGTWVTGFAAKEGNTTRVILSNYDIDNVHTESTPIVVGNLDPGNYEIKTYRLDGNVNEIKQYVGANYFTNLILLPNEVVVLELTNLESVSVKPAELDIPSAIPSVNIDSTPLFSFGTEGSMEMEFKPVWESSDLKDKVLFQSSITHKTGNLLASFGFSRKKLGFGNSYIFGIFDGEKSNTINFGSDWIKIGQWQKFTFIWNSEGYQVKINDKITATKDIPLDLSDLKITFSPENISVKNMKITSGNEIIWEK</sequence>
<evidence type="ECO:0000313" key="7">
    <source>
        <dbReference type="EMBL" id="KKR32508.1"/>
    </source>
</evidence>
<evidence type="ECO:0000256" key="3">
    <source>
        <dbReference type="ARBA" id="ARBA00023295"/>
    </source>
</evidence>
<comment type="caution">
    <text evidence="7">The sequence shown here is derived from an EMBL/GenBank/DDBJ whole genome shotgun (WGS) entry which is preliminary data.</text>
</comment>
<accession>A0A0G0PX74</accession>